<evidence type="ECO:0000313" key="2">
    <source>
        <dbReference type="EMBL" id="KAA8494818.1"/>
    </source>
</evidence>
<reference evidence="3" key="1">
    <citation type="journal article" date="2019" name="Nat. Commun.">
        <title>Expansion of phycobilisome linker gene families in mesophilic red algae.</title>
        <authorList>
            <person name="Lee J."/>
            <person name="Kim D."/>
            <person name="Bhattacharya D."/>
            <person name="Yoon H.S."/>
        </authorList>
    </citation>
    <scope>NUCLEOTIDE SEQUENCE [LARGE SCALE GENOMIC DNA]</scope>
    <source>
        <strain evidence="3">CCMP 1328</strain>
    </source>
</reference>
<feature type="region of interest" description="Disordered" evidence="1">
    <location>
        <begin position="550"/>
        <end position="570"/>
    </location>
</feature>
<accession>A0A5J4YUE9</accession>
<evidence type="ECO:0000313" key="3">
    <source>
        <dbReference type="Proteomes" id="UP000324585"/>
    </source>
</evidence>
<dbReference type="PANTHER" id="PTHR46063:SF1">
    <property type="entry name" value="KELCH DOMAIN-CONTAINING PROTEIN 4"/>
    <property type="match status" value="1"/>
</dbReference>
<dbReference type="Pfam" id="PF24681">
    <property type="entry name" value="Kelch_KLHDC2_KLHL20_DRC7"/>
    <property type="match status" value="1"/>
</dbReference>
<dbReference type="Gene3D" id="2.120.10.80">
    <property type="entry name" value="Kelch-type beta propeller"/>
    <property type="match status" value="1"/>
</dbReference>
<feature type="compositionally biased region" description="Basic and acidic residues" evidence="1">
    <location>
        <begin position="401"/>
        <end position="419"/>
    </location>
</feature>
<feature type="compositionally biased region" description="Basic and acidic residues" evidence="1">
    <location>
        <begin position="24"/>
        <end position="34"/>
    </location>
</feature>
<comment type="caution">
    <text evidence="2">The sequence shown here is derived from an EMBL/GenBank/DDBJ whole genome shotgun (WGS) entry which is preliminary data.</text>
</comment>
<dbReference type="AlphaFoldDB" id="A0A5J4YUE9"/>
<evidence type="ECO:0000256" key="1">
    <source>
        <dbReference type="SAM" id="MobiDB-lite"/>
    </source>
</evidence>
<dbReference type="InterPro" id="IPR052588">
    <property type="entry name" value="Kelch_domain_protein"/>
</dbReference>
<dbReference type="SUPFAM" id="SSF117281">
    <property type="entry name" value="Kelch motif"/>
    <property type="match status" value="1"/>
</dbReference>
<dbReference type="Proteomes" id="UP000324585">
    <property type="component" value="Unassembled WGS sequence"/>
</dbReference>
<feature type="region of interest" description="Disordered" evidence="1">
    <location>
        <begin position="1"/>
        <end position="43"/>
    </location>
</feature>
<feature type="region of interest" description="Disordered" evidence="1">
    <location>
        <begin position="392"/>
        <end position="445"/>
    </location>
</feature>
<dbReference type="PANTHER" id="PTHR46063">
    <property type="entry name" value="KELCH DOMAIN-CONTAINING PROTEIN"/>
    <property type="match status" value="1"/>
</dbReference>
<dbReference type="EMBL" id="VRMN01000004">
    <property type="protein sequence ID" value="KAA8494818.1"/>
    <property type="molecule type" value="Genomic_DNA"/>
</dbReference>
<gene>
    <name evidence="2" type="ORF">FVE85_3059</name>
</gene>
<organism evidence="2 3">
    <name type="scientific">Porphyridium purpureum</name>
    <name type="common">Red alga</name>
    <name type="synonym">Porphyridium cruentum</name>
    <dbReference type="NCBI Taxonomy" id="35688"/>
    <lineage>
        <taxon>Eukaryota</taxon>
        <taxon>Rhodophyta</taxon>
        <taxon>Bangiophyceae</taxon>
        <taxon>Porphyridiales</taxon>
        <taxon>Porphyridiaceae</taxon>
        <taxon>Porphyridium</taxon>
    </lineage>
</organism>
<feature type="compositionally biased region" description="Basic residues" evidence="1">
    <location>
        <begin position="9"/>
        <end position="23"/>
    </location>
</feature>
<protein>
    <submittedName>
        <fullName evidence="2">Kelch domain-containing protein 4</fullName>
    </submittedName>
</protein>
<dbReference type="InterPro" id="IPR015915">
    <property type="entry name" value="Kelch-typ_b-propeller"/>
</dbReference>
<dbReference type="SUPFAM" id="SSF50965">
    <property type="entry name" value="Galactose oxidase, central domain"/>
    <property type="match status" value="1"/>
</dbReference>
<keyword evidence="3" id="KW-1185">Reference proteome</keyword>
<dbReference type="InterPro" id="IPR011043">
    <property type="entry name" value="Gal_Oxase/kelch_b-propeller"/>
</dbReference>
<feature type="compositionally biased region" description="Low complexity" evidence="1">
    <location>
        <begin position="428"/>
        <end position="445"/>
    </location>
</feature>
<proteinExistence type="predicted"/>
<feature type="compositionally biased region" description="Low complexity" evidence="1">
    <location>
        <begin position="553"/>
        <end position="570"/>
    </location>
</feature>
<sequence length="570" mass="62404">MVRENASERRKRREVRKSKKAKKERNEQLKESRRCRSSGAAHDDDDIDALLKELESSRRKLEKVTITALDGAAQPALRYNGVFVAHPTDDALILHGGERYDGDMQHVFDDLSVFNIKKNSWKEVQSPLQPSPRCGHAGVTRSAQGGQLVVFGGEFASRSGSVFRHYSDLWVLDLSTYKWECVYGDAAPSASSTKQSAAPSARSGHRMAFVEGGKKVVIFGGYFDNGKSSPRYFADCFLFDMDLRLWIRVDIQTGFYSIPVRSACLFLPHVPSTGRSTAEAESVVILGGGYARVRQKGENDKSVCYQDMYKMSLTAASAGDTYTVRYESLRPTGQSPLTLQGLRMAQTVHGDAFGFGGVQEIELDETSIQDVFSCQLVGLSVTGDDRLRWFEPSVGHGKMARSKEQGKQERRAQDAEERKTRRRRRAKASSGAAASGSTMTPASASGASIIIEPASEVADASTTGAHPENPGREDELADVMQGQEEGQGKDTGLWPCPRANAGVAIKGRNLYIYGGYQEVGERQVVLSDLLTIDVSKLDEWLCLQESQSHTWLGSDGSSTSSSSESDSSSE</sequence>
<dbReference type="OMA" id="PSPRVGC"/>
<dbReference type="OrthoDB" id="4447at2759"/>
<name>A0A5J4YUE9_PORPP</name>